<dbReference type="PROSITE" id="PS50975">
    <property type="entry name" value="ATP_GRASP"/>
    <property type="match status" value="1"/>
</dbReference>
<dbReference type="STRING" id="89065.SAMN05216605_10511"/>
<dbReference type="CDD" id="cd04301">
    <property type="entry name" value="NAT_SF"/>
    <property type="match status" value="1"/>
</dbReference>
<accession>A0A1G8ACS0</accession>
<dbReference type="InterPro" id="IPR017534">
    <property type="entry name" value="GNAT-acetyltransferase"/>
</dbReference>
<gene>
    <name evidence="4" type="ORF">SAMN05216605_10511</name>
</gene>
<dbReference type="Pfam" id="PF08443">
    <property type="entry name" value="RimK"/>
    <property type="match status" value="1"/>
</dbReference>
<evidence type="ECO:0000313" key="4">
    <source>
        <dbReference type="EMBL" id="SDH18636.1"/>
    </source>
</evidence>
<keyword evidence="5" id="KW-1185">Reference proteome</keyword>
<dbReference type="PANTHER" id="PTHR23135:SF4">
    <property type="entry name" value="UDP-N-ACETYLMURAMOYL-L-ALANYL-D-GLUTAMATE--2,6-DIAMINOPIMELATE LIGASE MURE HOMOLOG, CHLOROPLASTIC"/>
    <property type="match status" value="1"/>
</dbReference>
<keyword evidence="1" id="KW-0547">Nucleotide-binding</keyword>
<feature type="domain" description="N-acetyltransferase" evidence="3">
    <location>
        <begin position="117"/>
        <end position="266"/>
    </location>
</feature>
<evidence type="ECO:0000259" key="3">
    <source>
        <dbReference type="PROSITE" id="PS51186"/>
    </source>
</evidence>
<protein>
    <submittedName>
        <fullName evidence="4">GNAT-family acetyltransferase TIGR03103</fullName>
    </submittedName>
</protein>
<dbReference type="GO" id="GO:0046872">
    <property type="term" value="F:metal ion binding"/>
    <property type="evidence" value="ECO:0007669"/>
    <property type="project" value="InterPro"/>
</dbReference>
<name>A0A1G8ACS0_9PSED</name>
<dbReference type="GO" id="GO:0016747">
    <property type="term" value="F:acyltransferase activity, transferring groups other than amino-acyl groups"/>
    <property type="evidence" value="ECO:0007669"/>
    <property type="project" value="InterPro"/>
</dbReference>
<dbReference type="Proteomes" id="UP000182894">
    <property type="component" value="Unassembled WGS sequence"/>
</dbReference>
<dbReference type="PANTHER" id="PTHR23135">
    <property type="entry name" value="MUR LIGASE FAMILY MEMBER"/>
    <property type="match status" value="1"/>
</dbReference>
<dbReference type="Gene3D" id="3.30.470.20">
    <property type="entry name" value="ATP-grasp fold, B domain"/>
    <property type="match status" value="2"/>
</dbReference>
<dbReference type="OrthoDB" id="9803907at2"/>
<dbReference type="RefSeq" id="WP_074752550.1">
    <property type="nucleotide sequence ID" value="NZ_FNCO01000005.1"/>
</dbReference>
<evidence type="ECO:0000256" key="1">
    <source>
        <dbReference type="PROSITE-ProRule" id="PRU00409"/>
    </source>
</evidence>
<proteinExistence type="predicted"/>
<dbReference type="EMBL" id="FNCO01000005">
    <property type="protein sequence ID" value="SDH18636.1"/>
    <property type="molecule type" value="Genomic_DNA"/>
</dbReference>
<keyword evidence="1" id="KW-0067">ATP-binding</keyword>
<evidence type="ECO:0000259" key="2">
    <source>
        <dbReference type="PROSITE" id="PS50975"/>
    </source>
</evidence>
<feature type="domain" description="ATP-grasp" evidence="2">
    <location>
        <begin position="335"/>
        <end position="578"/>
    </location>
</feature>
<dbReference type="Gene3D" id="3.30.1490.20">
    <property type="entry name" value="ATP-grasp fold, A domain"/>
    <property type="match status" value="1"/>
</dbReference>
<dbReference type="AlphaFoldDB" id="A0A1G8ACS0"/>
<dbReference type="GO" id="GO:0005524">
    <property type="term" value="F:ATP binding"/>
    <property type="evidence" value="ECO:0007669"/>
    <property type="project" value="UniProtKB-UniRule"/>
</dbReference>
<organism evidence="4 5">
    <name type="scientific">Pseudomonas abietaniphila</name>
    <dbReference type="NCBI Taxonomy" id="89065"/>
    <lineage>
        <taxon>Bacteria</taxon>
        <taxon>Pseudomonadati</taxon>
        <taxon>Pseudomonadota</taxon>
        <taxon>Gammaproteobacteria</taxon>
        <taxon>Pseudomonadales</taxon>
        <taxon>Pseudomonadaceae</taxon>
        <taxon>Pseudomonas</taxon>
    </lineage>
</organism>
<dbReference type="InterPro" id="IPR013815">
    <property type="entry name" value="ATP_grasp_subdomain_1"/>
</dbReference>
<keyword evidence="4" id="KW-0808">Transferase</keyword>
<sequence length="582" mass="64314">MKANASIYNQRLLRGQAPSYERLQARFAEDGSTPDAAPLALHCGWGRLLIGHTYPDPAALAHELLNEKPGERDIALYVAAPQQVLAQSPQQLFLDPSDTLRLWFSDYRPSQRVFRGFRIRRAQSQDDWTAINNLYIARGMLPIDPALLTPRHQGGPVYWIAEDETTNAVIGSVMGLNHQKAFNDPENGSSLWCLAVDPQCTRPGVGEVLVRHLIEHFQSRGLAYLDLSVLHDNQQAKNLYAKLGFRNLPTFAIKRKNGINEKLFLGPGPEADFNPYARIIVEEAHRRGIDVQVDDAEAGLFTLIHGGRRIRCRESLSDLTTAVSMTLCQDKRLTNKVLKAAGLELPVQQLAGNADDNLAFLDEHERVVVKPVDGEQGQGVAVDLRTIDDVQAAVERARQFDSRVLLESFHEGLDLRIVVIGFDVVAAAIRRPAEVMGDGRHTIAQLIEAQSRRRAAATGGESKIPVDEETRRTVEDAGFTFDSVLPADQRLAVRRTANLHTGGCLEDVTAILHPVLKDAAIRAARALDIPVVGLDLMVPAADQPEYVFIEANERCGLANHEPQPTAERFVDLLFPHSLPVHG</sequence>
<dbReference type="Pfam" id="PF00583">
    <property type="entry name" value="Acetyltransf_1"/>
    <property type="match status" value="1"/>
</dbReference>
<dbReference type="InterPro" id="IPR011761">
    <property type="entry name" value="ATP-grasp"/>
</dbReference>
<dbReference type="NCBIfam" id="TIGR03103">
    <property type="entry name" value="trio_acet_GNAT"/>
    <property type="match status" value="1"/>
</dbReference>
<dbReference type="InterPro" id="IPR016181">
    <property type="entry name" value="Acyl_CoA_acyltransferase"/>
</dbReference>
<dbReference type="Gene3D" id="3.40.630.30">
    <property type="match status" value="1"/>
</dbReference>
<dbReference type="SUPFAM" id="SSF56059">
    <property type="entry name" value="Glutathione synthetase ATP-binding domain-like"/>
    <property type="match status" value="1"/>
</dbReference>
<evidence type="ECO:0000313" key="5">
    <source>
        <dbReference type="Proteomes" id="UP000182894"/>
    </source>
</evidence>
<dbReference type="PROSITE" id="PS51186">
    <property type="entry name" value="GNAT"/>
    <property type="match status" value="1"/>
</dbReference>
<reference evidence="5" key="1">
    <citation type="submission" date="2016-10" db="EMBL/GenBank/DDBJ databases">
        <authorList>
            <person name="Varghese N."/>
            <person name="Submissions S."/>
        </authorList>
    </citation>
    <scope>NUCLEOTIDE SEQUENCE [LARGE SCALE GENOMIC DNA]</scope>
    <source>
        <strain evidence="5">ATCC 700689</strain>
    </source>
</reference>
<dbReference type="InterPro" id="IPR013651">
    <property type="entry name" value="ATP-grasp_RimK-type"/>
</dbReference>
<dbReference type="InterPro" id="IPR000182">
    <property type="entry name" value="GNAT_dom"/>
</dbReference>
<dbReference type="SUPFAM" id="SSF55729">
    <property type="entry name" value="Acyl-CoA N-acyltransferases (Nat)"/>
    <property type="match status" value="1"/>
</dbReference>